<proteinExistence type="predicted"/>
<feature type="compositionally biased region" description="Low complexity" evidence="1">
    <location>
        <begin position="1"/>
        <end position="10"/>
    </location>
</feature>
<feature type="compositionally biased region" description="Basic and acidic residues" evidence="1">
    <location>
        <begin position="85"/>
        <end position="96"/>
    </location>
</feature>
<accession>A0AAV6I682</accession>
<feature type="compositionally biased region" description="Basic and acidic residues" evidence="1">
    <location>
        <begin position="29"/>
        <end position="41"/>
    </location>
</feature>
<gene>
    <name evidence="2" type="ORF">RHGRI_031026</name>
</gene>
<dbReference type="Proteomes" id="UP000823749">
    <property type="component" value="Chromosome 11"/>
</dbReference>
<evidence type="ECO:0000313" key="3">
    <source>
        <dbReference type="Proteomes" id="UP000823749"/>
    </source>
</evidence>
<feature type="compositionally biased region" description="Acidic residues" evidence="1">
    <location>
        <begin position="11"/>
        <end position="28"/>
    </location>
</feature>
<evidence type="ECO:0000313" key="2">
    <source>
        <dbReference type="EMBL" id="KAG5524217.1"/>
    </source>
</evidence>
<feature type="region of interest" description="Disordered" evidence="1">
    <location>
        <begin position="1"/>
        <end position="123"/>
    </location>
</feature>
<dbReference type="EMBL" id="JACTNZ010000011">
    <property type="protein sequence ID" value="KAG5524217.1"/>
    <property type="molecule type" value="Genomic_DNA"/>
</dbReference>
<organism evidence="2 3">
    <name type="scientific">Rhododendron griersonianum</name>
    <dbReference type="NCBI Taxonomy" id="479676"/>
    <lineage>
        <taxon>Eukaryota</taxon>
        <taxon>Viridiplantae</taxon>
        <taxon>Streptophyta</taxon>
        <taxon>Embryophyta</taxon>
        <taxon>Tracheophyta</taxon>
        <taxon>Spermatophyta</taxon>
        <taxon>Magnoliopsida</taxon>
        <taxon>eudicotyledons</taxon>
        <taxon>Gunneridae</taxon>
        <taxon>Pentapetalae</taxon>
        <taxon>asterids</taxon>
        <taxon>Ericales</taxon>
        <taxon>Ericaceae</taxon>
        <taxon>Ericoideae</taxon>
        <taxon>Rhodoreae</taxon>
        <taxon>Rhododendron</taxon>
    </lineage>
</organism>
<name>A0AAV6I682_9ERIC</name>
<keyword evidence="3" id="KW-1185">Reference proteome</keyword>
<comment type="caution">
    <text evidence="2">The sequence shown here is derived from an EMBL/GenBank/DDBJ whole genome shotgun (WGS) entry which is preliminary data.</text>
</comment>
<evidence type="ECO:0000256" key="1">
    <source>
        <dbReference type="SAM" id="MobiDB-lite"/>
    </source>
</evidence>
<reference evidence="2" key="1">
    <citation type="submission" date="2020-08" db="EMBL/GenBank/DDBJ databases">
        <title>Plant Genome Project.</title>
        <authorList>
            <person name="Zhang R.-G."/>
        </authorList>
    </citation>
    <scope>NUCLEOTIDE SEQUENCE</scope>
    <source>
        <strain evidence="2">WSP0</strain>
        <tissue evidence="2">Leaf</tissue>
    </source>
</reference>
<protein>
    <submittedName>
        <fullName evidence="2">Uncharacterized protein</fullName>
    </submittedName>
</protein>
<dbReference type="AlphaFoldDB" id="A0AAV6I682"/>
<sequence>MLKIQSQNQSSDEEDNDDEDKNDDMDDDRDSRTNSLKDKVGVSKGILEGDATYAVLGTTNRQTNQHGDKTMNEGGVVEQNQKSLTQEDGKRKEENTKSPVPLDKGVSRVEDYVGLNTGQVGGQ</sequence>